<dbReference type="CDD" id="cd07302">
    <property type="entry name" value="CHD"/>
    <property type="match status" value="1"/>
</dbReference>
<organism evidence="3 4">
    <name type="scientific">Cyclostephanos tholiformis</name>
    <dbReference type="NCBI Taxonomy" id="382380"/>
    <lineage>
        <taxon>Eukaryota</taxon>
        <taxon>Sar</taxon>
        <taxon>Stramenopiles</taxon>
        <taxon>Ochrophyta</taxon>
        <taxon>Bacillariophyta</taxon>
        <taxon>Coscinodiscophyceae</taxon>
        <taxon>Thalassiosirophycidae</taxon>
        <taxon>Stephanodiscales</taxon>
        <taxon>Stephanodiscaceae</taxon>
        <taxon>Cyclostephanos</taxon>
    </lineage>
</organism>
<dbReference type="SUPFAM" id="SSF55073">
    <property type="entry name" value="Nucleotide cyclase"/>
    <property type="match status" value="1"/>
</dbReference>
<feature type="region of interest" description="Disordered" evidence="1">
    <location>
        <begin position="210"/>
        <end position="234"/>
    </location>
</feature>
<evidence type="ECO:0000313" key="4">
    <source>
        <dbReference type="Proteomes" id="UP001530377"/>
    </source>
</evidence>
<keyword evidence="4" id="KW-1185">Reference proteome</keyword>
<feature type="compositionally biased region" description="Basic residues" evidence="1">
    <location>
        <begin position="256"/>
        <end position="267"/>
    </location>
</feature>
<evidence type="ECO:0000256" key="1">
    <source>
        <dbReference type="SAM" id="MobiDB-lite"/>
    </source>
</evidence>
<evidence type="ECO:0000313" key="3">
    <source>
        <dbReference type="EMBL" id="KAL3826681.1"/>
    </source>
</evidence>
<feature type="compositionally biased region" description="Basic and acidic residues" evidence="1">
    <location>
        <begin position="316"/>
        <end position="326"/>
    </location>
</feature>
<dbReference type="InterPro" id="IPR029787">
    <property type="entry name" value="Nucleotide_cyclase"/>
</dbReference>
<dbReference type="Gene3D" id="3.30.70.1230">
    <property type="entry name" value="Nucleotide cyclase"/>
    <property type="match status" value="1"/>
</dbReference>
<dbReference type="PROSITE" id="PS50125">
    <property type="entry name" value="GUANYLATE_CYCLASE_2"/>
    <property type="match status" value="1"/>
</dbReference>
<feature type="compositionally biased region" description="Basic and acidic residues" evidence="1">
    <location>
        <begin position="365"/>
        <end position="378"/>
    </location>
</feature>
<feature type="region of interest" description="Disordered" evidence="1">
    <location>
        <begin position="247"/>
        <end position="396"/>
    </location>
</feature>
<dbReference type="Pfam" id="PF00211">
    <property type="entry name" value="Guanylate_cyc"/>
    <property type="match status" value="1"/>
</dbReference>
<evidence type="ECO:0000259" key="2">
    <source>
        <dbReference type="PROSITE" id="PS50125"/>
    </source>
</evidence>
<dbReference type="PANTHER" id="PTHR43081:SF1">
    <property type="entry name" value="ADENYLATE CYCLASE, TERMINAL-DIFFERENTIATION SPECIFIC"/>
    <property type="match status" value="1"/>
</dbReference>
<dbReference type="AlphaFoldDB" id="A0ABD3SQP6"/>
<feature type="region of interest" description="Disordered" evidence="1">
    <location>
        <begin position="506"/>
        <end position="534"/>
    </location>
</feature>
<feature type="domain" description="Guanylate cyclase" evidence="2">
    <location>
        <begin position="558"/>
        <end position="691"/>
    </location>
</feature>
<feature type="compositionally biased region" description="Acidic residues" evidence="1">
    <location>
        <begin position="151"/>
        <end position="174"/>
    </location>
</feature>
<dbReference type="PANTHER" id="PTHR43081">
    <property type="entry name" value="ADENYLATE CYCLASE, TERMINAL-DIFFERENTIATION SPECIFIC-RELATED"/>
    <property type="match status" value="1"/>
</dbReference>
<dbReference type="InterPro" id="IPR050697">
    <property type="entry name" value="Adenylyl/Guanylyl_Cyclase_3/4"/>
</dbReference>
<feature type="compositionally biased region" description="Low complexity" evidence="1">
    <location>
        <begin position="385"/>
        <end position="396"/>
    </location>
</feature>
<name>A0ABD3SQP6_9STRA</name>
<feature type="compositionally biased region" description="Polar residues" evidence="1">
    <location>
        <begin position="342"/>
        <end position="364"/>
    </location>
</feature>
<gene>
    <name evidence="3" type="ORF">ACHAXA_001204</name>
</gene>
<accession>A0ABD3SQP6</accession>
<sequence length="976" mass="108973">MERRRRVVPPMPTIPSGWTLDCDEDDQDDSDGGVGGDDATSELRHRRHVQRKPRSKDKDKQRGGGRRKDGEEYLLRGSPLSSMFMGQKRGYDDNNVVDEKFDNDDNNFAQHADCSATTGRMDPQPSWDDLQDAISLAMRQSLMVDSHKNDYDDDDDSDVDNSDDIDVDSDTDIDEGGPWNCSACTFLNDNPLHLVCAICGTARLASKLLPSSPTTLSTKSELPGPPPSAPSFPIQKQRPQYIASLEPSKEIAPPKSKPKKQQKHPSQPKRTQNPPSSAMAAMDSIAEDPPPSSRRRKGSQPPLTEQSRDISTSPPRDSEHLASERPPRRKTPSHGSDHSDSETSIASFGKSNANNRRGTSTSLNSKERKERRQRSLLERHHKSFNDSSNDSFNNSFDSRDKRFFVRRSSSDLFSGDPHGVPHKDYNSLRRSTLSGDAPQRKKNLLRRSSIELSNNDWDDGASRSSRRSNRSSKAHPVDFRRSSTEDYSLSDRREARRRFKSYKIRSDPGIGNDAGGSLFSGSDSTDISGDEDSHYLDDKTARTMRTIKTLRIPEGEVTIIYTDVQGSTALWEADPISMKKATDLHDSIIRKCYADHGGYEITTEGDSFNLAFQHPADAIGFALKAQLSLYRANWPEGILNNPHSCFKEKKKFRGFRVRMGMHHGATTSKVHETTGRTQYQGEAVDFAKAIEKMSHGGQILTTVETWRAVSGMAEQYLGSPQVMDCGEHLLYDIKKETAESRKTKRVISKRIVQLVPNSLSYDFFAARGGQEIKEGETPPPVCGRVFPPLLSYGQLSTSFLNAPYIGNRVAMVFVYTDKMESIADKERKKNYKILAKYVRSHLMRLSPPGYECQEDRGSWMLAFDGIQNGIKFGLDLREDVSQNADLSGNVDKERSFRIGIHWGPFLSMGPHTVSGHADYFGPIGQVCVGVPMGDGEEPPDPGPSVDVDVLGSPARFPIDFVPIEVRLGLRLREYDN</sequence>
<feature type="compositionally biased region" description="Basic residues" evidence="1">
    <location>
        <begin position="464"/>
        <end position="473"/>
    </location>
</feature>
<feature type="compositionally biased region" description="Basic residues" evidence="1">
    <location>
        <begin position="44"/>
        <end position="55"/>
    </location>
</feature>
<feature type="region of interest" description="Disordered" evidence="1">
    <location>
        <begin position="147"/>
        <end position="174"/>
    </location>
</feature>
<dbReference type="InterPro" id="IPR001054">
    <property type="entry name" value="A/G_cyclase"/>
</dbReference>
<feature type="region of interest" description="Disordered" evidence="1">
    <location>
        <begin position="409"/>
        <end position="487"/>
    </location>
</feature>
<dbReference type="Proteomes" id="UP001530377">
    <property type="component" value="Unassembled WGS sequence"/>
</dbReference>
<dbReference type="Gene3D" id="2.30.30.380">
    <property type="entry name" value="Zn-finger domain of Sec23/24"/>
    <property type="match status" value="1"/>
</dbReference>
<comment type="caution">
    <text evidence="3">The sequence shown here is derived from an EMBL/GenBank/DDBJ whole genome shotgun (WGS) entry which is preliminary data.</text>
</comment>
<feature type="compositionally biased region" description="Basic and acidic residues" evidence="1">
    <location>
        <begin position="475"/>
        <end position="487"/>
    </location>
</feature>
<reference evidence="3 4" key="1">
    <citation type="submission" date="2024-10" db="EMBL/GenBank/DDBJ databases">
        <title>Updated reference genomes for cyclostephanoid diatoms.</title>
        <authorList>
            <person name="Roberts W.R."/>
            <person name="Alverson A.J."/>
        </authorList>
    </citation>
    <scope>NUCLEOTIDE SEQUENCE [LARGE SCALE GENOMIC DNA]</scope>
    <source>
        <strain evidence="3 4">AJA228-03</strain>
    </source>
</reference>
<protein>
    <recommendedName>
        <fullName evidence="2">Guanylate cyclase domain-containing protein</fullName>
    </recommendedName>
</protein>
<feature type="region of interest" description="Disordered" evidence="1">
    <location>
        <begin position="1"/>
        <end position="91"/>
    </location>
</feature>
<feature type="compositionally biased region" description="Acidic residues" evidence="1">
    <location>
        <begin position="21"/>
        <end position="31"/>
    </location>
</feature>
<dbReference type="EMBL" id="JALLPB020000016">
    <property type="protein sequence ID" value="KAL3826681.1"/>
    <property type="molecule type" value="Genomic_DNA"/>
</dbReference>
<feature type="compositionally biased region" description="Polar residues" evidence="1">
    <location>
        <begin position="301"/>
        <end position="315"/>
    </location>
</feature>
<feature type="compositionally biased region" description="Basic and acidic residues" evidence="1">
    <location>
        <begin position="56"/>
        <end position="74"/>
    </location>
</feature>
<dbReference type="SMART" id="SM00044">
    <property type="entry name" value="CYCc"/>
    <property type="match status" value="1"/>
</dbReference>
<proteinExistence type="predicted"/>
<feature type="compositionally biased region" description="Low complexity" evidence="1">
    <location>
        <begin position="210"/>
        <end position="222"/>
    </location>
</feature>